<dbReference type="Proteomes" id="UP000027390">
    <property type="component" value="Segment"/>
</dbReference>
<dbReference type="SUPFAM" id="SSF53448">
    <property type="entry name" value="Nucleotide-diphospho-sugar transferases"/>
    <property type="match status" value="1"/>
</dbReference>
<organism evidence="1 2">
    <name type="scientific">Mycobacterium phage Willis</name>
    <dbReference type="NCBI Taxonomy" id="1486404"/>
    <lineage>
        <taxon>Viruses</taxon>
        <taxon>Duplodnaviria</taxon>
        <taxon>Heunggongvirae</taxon>
        <taxon>Uroviricota</taxon>
        <taxon>Caudoviricetes</taxon>
        <taxon>Ceeclamvirinae</taxon>
        <taxon>Bixzunavirus</taxon>
        <taxon>Bixzunavirus Bxz1</taxon>
    </lineage>
</organism>
<proteinExistence type="predicted"/>
<dbReference type="EMBL" id="KJ595575">
    <property type="protein sequence ID" value="AID18292.1"/>
    <property type="molecule type" value="Genomic_DNA"/>
</dbReference>
<gene>
    <name evidence="1" type="primary">246</name>
    <name evidence="1" type="ORF">PBI_WILLIS_246</name>
</gene>
<reference evidence="1 2" key="1">
    <citation type="submission" date="2014-03" db="EMBL/GenBank/DDBJ databases">
        <authorList>
            <person name="Churilla B.M."/>
            <person name="Abrahim M.R."/>
            <person name="Burke K.A."/>
            <person name="Yu V.J."/>
            <person name="Adkins N.L."/>
            <person name="Cohen K.L."/>
            <person name="Colicchio M.A."/>
            <person name="Fasoranti T.O."/>
            <person name="Genkil J.S."/>
            <person name="Kramer Z.J."/>
            <person name="Prout A.K."/>
            <person name="Schafer C.E."/>
            <person name="Schwarz A.G."/>
            <person name="Tish M."/>
            <person name="Vispute N."/>
            <person name="Wilkes K.E."/>
            <person name="Williams C.R."/>
            <person name="Xiao X."/>
            <person name="Yoder B.A."/>
            <person name="Lapin J.S."/>
            <person name="Ott C.T."/>
            <person name="Walburn T.D."/>
            <person name="Bradley K.W."/>
            <person name="Clarke D.Q."/>
            <person name="Lewis M.F."/>
            <person name="Barker L.P."/>
            <person name="Bailey C."/>
            <person name="Asai D.J."/>
            <person name="Bowman C.A."/>
            <person name="Russell D.A."/>
            <person name="Pope W.H."/>
            <person name="Jacobs-Sera D."/>
            <person name="Hendrix R.W."/>
            <person name="Hatfull G.F."/>
        </authorList>
    </citation>
    <scope>NUCLEOTIDE SEQUENCE [LARGE SCALE GENOMIC DNA]</scope>
</reference>
<accession>A0A068CH30</accession>
<protein>
    <submittedName>
        <fullName evidence="1">Glycosyltransferase</fullName>
    </submittedName>
</protein>
<evidence type="ECO:0000313" key="1">
    <source>
        <dbReference type="EMBL" id="AID18292.1"/>
    </source>
</evidence>
<name>A0A068CH30_9CAUD</name>
<evidence type="ECO:0000313" key="2">
    <source>
        <dbReference type="Proteomes" id="UP000027390"/>
    </source>
</evidence>
<dbReference type="InterPro" id="IPR029044">
    <property type="entry name" value="Nucleotide-diphossugar_trans"/>
</dbReference>
<sequence>MINIAVVACQGRQKRAENLAQAVRAEFVAIDNGSLGPGNNHDVAWRWLDESGGTWSVVLEDDAIPVSNFRDQLDAVLKVAPSPIVSLYLGRSRPPHWQPSIMQVISSREHFLLGSTLLHHVAVAIRTELIFDMLAQRDRELPVDESIGTWARLREIPVAYTNPSIVNHEHRLPTTIVERTSGYPGETGKRDGAKEPRKAWVFGSRQCWEASARQIPNPVH</sequence>